<sequence>MKVLKWILIIVIVIGPLFYFVGQPYLKEQTKKNSPEKIAAYKVDGMDMTVNYSSPFKKDRIIFGDLVPYNVVWRTGANEPTTFTTATDIKIMDNNLPAGTYSLWTKPGKEQWEIIFNKEVPDWGVTILSGGKNTTRKPEQDIVNVVVPTTYSTEVLESFTIAFEGKEPVFLTMAWDKTKVSIPINK</sequence>
<gene>
    <name evidence="2" type="ORF">ABXZ36_05910</name>
</gene>
<dbReference type="InterPro" id="IPR021314">
    <property type="entry name" value="DUF2911"/>
</dbReference>
<keyword evidence="1" id="KW-1133">Transmembrane helix</keyword>
<evidence type="ECO:0000256" key="1">
    <source>
        <dbReference type="SAM" id="Phobius"/>
    </source>
</evidence>
<feature type="transmembrane region" description="Helical" evidence="1">
    <location>
        <begin position="6"/>
        <end position="26"/>
    </location>
</feature>
<keyword evidence="3" id="KW-1185">Reference proteome</keyword>
<evidence type="ECO:0000313" key="3">
    <source>
        <dbReference type="Proteomes" id="UP001549799"/>
    </source>
</evidence>
<dbReference type="Pfam" id="PF11138">
    <property type="entry name" value="DUF2911"/>
    <property type="match status" value="1"/>
</dbReference>
<keyword evidence="1" id="KW-0472">Membrane</keyword>
<protein>
    <submittedName>
        <fullName evidence="2">DUF2911 domain-containing protein</fullName>
    </submittedName>
</protein>
<keyword evidence="1" id="KW-0812">Transmembrane</keyword>
<organism evidence="2 3">
    <name type="scientific">Sediminicola arcticus</name>
    <dbReference type="NCBI Taxonomy" id="1574308"/>
    <lineage>
        <taxon>Bacteria</taxon>
        <taxon>Pseudomonadati</taxon>
        <taxon>Bacteroidota</taxon>
        <taxon>Flavobacteriia</taxon>
        <taxon>Flavobacteriales</taxon>
        <taxon>Flavobacteriaceae</taxon>
        <taxon>Sediminicola</taxon>
    </lineage>
</organism>
<dbReference type="RefSeq" id="WP_354614565.1">
    <property type="nucleotide sequence ID" value="NZ_JBEXAE010000002.1"/>
</dbReference>
<reference evidence="2 3" key="1">
    <citation type="submission" date="2024-07" db="EMBL/GenBank/DDBJ databases">
        <title>The genome sequence of type strain Sediminicola arcticus GDMCC 1.2805.</title>
        <authorList>
            <person name="Liu Y."/>
        </authorList>
    </citation>
    <scope>NUCLEOTIDE SEQUENCE [LARGE SCALE GENOMIC DNA]</scope>
    <source>
        <strain evidence="2 3">GDMCC 1.2805</strain>
    </source>
</reference>
<dbReference type="EMBL" id="JBEXAE010000002">
    <property type="protein sequence ID" value="MET6990178.1"/>
    <property type="molecule type" value="Genomic_DNA"/>
</dbReference>
<proteinExistence type="predicted"/>
<evidence type="ECO:0000313" key="2">
    <source>
        <dbReference type="EMBL" id="MET6990178.1"/>
    </source>
</evidence>
<accession>A0ABV2SSQ0</accession>
<dbReference type="Proteomes" id="UP001549799">
    <property type="component" value="Unassembled WGS sequence"/>
</dbReference>
<comment type="caution">
    <text evidence="2">The sequence shown here is derived from an EMBL/GenBank/DDBJ whole genome shotgun (WGS) entry which is preliminary data.</text>
</comment>
<name>A0ABV2SSQ0_9FLAO</name>